<organism evidence="1">
    <name type="scientific">Arundo donax</name>
    <name type="common">Giant reed</name>
    <name type="synonym">Donax arundinaceus</name>
    <dbReference type="NCBI Taxonomy" id="35708"/>
    <lineage>
        <taxon>Eukaryota</taxon>
        <taxon>Viridiplantae</taxon>
        <taxon>Streptophyta</taxon>
        <taxon>Embryophyta</taxon>
        <taxon>Tracheophyta</taxon>
        <taxon>Spermatophyta</taxon>
        <taxon>Magnoliopsida</taxon>
        <taxon>Liliopsida</taxon>
        <taxon>Poales</taxon>
        <taxon>Poaceae</taxon>
        <taxon>PACMAD clade</taxon>
        <taxon>Arundinoideae</taxon>
        <taxon>Arundineae</taxon>
        <taxon>Arundo</taxon>
    </lineage>
</organism>
<reference evidence="1" key="1">
    <citation type="submission" date="2014-09" db="EMBL/GenBank/DDBJ databases">
        <authorList>
            <person name="Magalhaes I.L.F."/>
            <person name="Oliveira U."/>
            <person name="Santos F.R."/>
            <person name="Vidigal T.H.D.A."/>
            <person name="Brescovit A.D."/>
            <person name="Santos A.J."/>
        </authorList>
    </citation>
    <scope>NUCLEOTIDE SEQUENCE</scope>
    <source>
        <tissue evidence="1">Shoot tissue taken approximately 20 cm above the soil surface</tissue>
    </source>
</reference>
<dbReference type="AlphaFoldDB" id="A0A0A9AJL1"/>
<accession>A0A0A9AJL1</accession>
<proteinExistence type="predicted"/>
<sequence>MLCPFWMIARLGHGSLICCSSSPAMGSIWKCLIINLEKRGTFVLPLLV</sequence>
<name>A0A0A9AJL1_ARUDO</name>
<evidence type="ECO:0000313" key="1">
    <source>
        <dbReference type="EMBL" id="JAD50038.1"/>
    </source>
</evidence>
<protein>
    <submittedName>
        <fullName evidence="1">Uncharacterized protein</fullName>
    </submittedName>
</protein>
<reference evidence="1" key="2">
    <citation type="journal article" date="2015" name="Data Brief">
        <title>Shoot transcriptome of the giant reed, Arundo donax.</title>
        <authorList>
            <person name="Barrero R.A."/>
            <person name="Guerrero F.D."/>
            <person name="Moolhuijzen P."/>
            <person name="Goolsby J.A."/>
            <person name="Tidwell J."/>
            <person name="Bellgard S.E."/>
            <person name="Bellgard M.I."/>
        </authorList>
    </citation>
    <scope>NUCLEOTIDE SEQUENCE</scope>
    <source>
        <tissue evidence="1">Shoot tissue taken approximately 20 cm above the soil surface</tissue>
    </source>
</reference>
<dbReference type="EMBL" id="GBRH01247857">
    <property type="protein sequence ID" value="JAD50038.1"/>
    <property type="molecule type" value="Transcribed_RNA"/>
</dbReference>